<gene>
    <name evidence="3" type="ORF">QYM36_016789</name>
</gene>
<evidence type="ECO:0000313" key="3">
    <source>
        <dbReference type="EMBL" id="KAK2704507.1"/>
    </source>
</evidence>
<keyword evidence="1" id="KW-0328">Glycosyltransferase</keyword>
<evidence type="ECO:0000313" key="4">
    <source>
        <dbReference type="Proteomes" id="UP001187531"/>
    </source>
</evidence>
<dbReference type="GO" id="GO:0005634">
    <property type="term" value="C:nucleus"/>
    <property type="evidence" value="ECO:0007669"/>
    <property type="project" value="TreeGrafter"/>
</dbReference>
<sequence length="699" mass="80649">MDDHSDLLQKLSYVFEDTKQIFLSMYQPMKGIYVHCGCSLIQMFSFVFEQCKQKLMFIYHTLTVVDLNCGSSITQRLSSIFELCKHCGCSLIQMLSFVFEQCKQKLMFIYHTLTVVDLNCGSCITQRLSSIFELCKLKLMPTYQKFTHMTMSDDSYLMHKTFSVFDQCKQKALSIYEAVTHVYMNCDSSLMQKLFSVFKPIKQSYLLFKHQRLKPIDMNRGSTLMEKLSSAIKDHKWKLLIALACFGSVCYFCTRKKNTRKPKKEVFLESPEKDYELWNLQVLEKFDIENQLQKINQLRTSARRKALEYRKKKGSFKISDLDSSSSTFLDVKDKVIKYIQPTNTWHLEVISVQEVFNANLLEDFHLCQANLFEPSNSQEKFLGTNAKACRNIIENGFRQHFNYGQQQSFGLGIYFAGDSSKSAQQIYTKGSNILILCDVLLGKEMKVSTSQYTINYYTIRSLGYDSLFAPADTKSAGGVLFDEFVIYDPRQAYPRYVINYKVKEIGVPARSVISTKFQKHEILRSRSFDKSNELDYHFRLAEAEFRRFCTNRDVVKVTYVINPALESQFLETSKKFAAKYGAGAEEAKPILAFHGTPIEANIESILKNNFHRSYIKRTAYGHGHYFSEFSKTALGYAGRVKALILCKILVGRSQDAIGRTKLARGYDSLRVEKDALGRGKMIIIENEKQILPQYVVHID</sequence>
<organism evidence="3 4">
    <name type="scientific">Artemia franciscana</name>
    <name type="common">Brine shrimp</name>
    <name type="synonym">Artemia sanfranciscana</name>
    <dbReference type="NCBI Taxonomy" id="6661"/>
    <lineage>
        <taxon>Eukaryota</taxon>
        <taxon>Metazoa</taxon>
        <taxon>Ecdysozoa</taxon>
        <taxon>Arthropoda</taxon>
        <taxon>Crustacea</taxon>
        <taxon>Branchiopoda</taxon>
        <taxon>Anostraca</taxon>
        <taxon>Artemiidae</taxon>
        <taxon>Artemia</taxon>
    </lineage>
</organism>
<keyword evidence="1" id="KW-0520">NAD</keyword>
<dbReference type="GO" id="GO:0003950">
    <property type="term" value="F:NAD+ poly-ADP-ribosyltransferase activity"/>
    <property type="evidence" value="ECO:0007669"/>
    <property type="project" value="UniProtKB-UniRule"/>
</dbReference>
<dbReference type="PANTHER" id="PTHR45740">
    <property type="entry name" value="POLY [ADP-RIBOSE] POLYMERASE"/>
    <property type="match status" value="1"/>
</dbReference>
<proteinExistence type="predicted"/>
<dbReference type="EMBL" id="JAVRJZ010000021">
    <property type="protein sequence ID" value="KAK2704507.1"/>
    <property type="molecule type" value="Genomic_DNA"/>
</dbReference>
<keyword evidence="1" id="KW-0808">Transferase</keyword>
<name>A0AA88HFK1_ARTSF</name>
<dbReference type="PROSITE" id="PS51059">
    <property type="entry name" value="PARP_CATALYTIC"/>
    <property type="match status" value="1"/>
</dbReference>
<dbReference type="Gene3D" id="3.90.228.10">
    <property type="match status" value="2"/>
</dbReference>
<dbReference type="SUPFAM" id="SSF56399">
    <property type="entry name" value="ADP-ribosylation"/>
    <property type="match status" value="2"/>
</dbReference>
<evidence type="ECO:0000259" key="2">
    <source>
        <dbReference type="PROSITE" id="PS51059"/>
    </source>
</evidence>
<dbReference type="EC" id="2.4.2.-" evidence="1"/>
<reference evidence="3" key="1">
    <citation type="submission" date="2023-07" db="EMBL/GenBank/DDBJ databases">
        <title>Chromosome-level genome assembly of Artemia franciscana.</title>
        <authorList>
            <person name="Jo E."/>
        </authorList>
    </citation>
    <scope>NUCLEOTIDE SEQUENCE</scope>
    <source>
        <tissue evidence="3">Whole body</tissue>
    </source>
</reference>
<dbReference type="InterPro" id="IPR012317">
    <property type="entry name" value="Poly(ADP-ribose)pol_cat_dom"/>
</dbReference>
<dbReference type="GO" id="GO:1990404">
    <property type="term" value="F:NAD+-protein mono-ADP-ribosyltransferase activity"/>
    <property type="evidence" value="ECO:0007669"/>
    <property type="project" value="TreeGrafter"/>
</dbReference>
<feature type="domain" description="PARP catalytic" evidence="2">
    <location>
        <begin position="305"/>
        <end position="509"/>
    </location>
</feature>
<dbReference type="InterPro" id="IPR051712">
    <property type="entry name" value="ARTD-AVP"/>
</dbReference>
<dbReference type="AlphaFoldDB" id="A0AA88HFK1"/>
<protein>
    <recommendedName>
        <fullName evidence="1">Poly [ADP-ribose] polymerase</fullName>
        <shortName evidence="1">PARP</shortName>
        <ecNumber evidence="1">2.4.2.-</ecNumber>
    </recommendedName>
</protein>
<dbReference type="Proteomes" id="UP001187531">
    <property type="component" value="Unassembled WGS sequence"/>
</dbReference>
<comment type="caution">
    <text evidence="3">The sequence shown here is derived from an EMBL/GenBank/DDBJ whole genome shotgun (WGS) entry which is preliminary data.</text>
</comment>
<accession>A0AA88HFK1</accession>
<evidence type="ECO:0000256" key="1">
    <source>
        <dbReference type="RuleBase" id="RU362114"/>
    </source>
</evidence>
<keyword evidence="4" id="KW-1185">Reference proteome</keyword>
<dbReference type="Pfam" id="PF00644">
    <property type="entry name" value="PARP"/>
    <property type="match status" value="2"/>
</dbReference>
<dbReference type="PANTHER" id="PTHR45740:SF2">
    <property type="entry name" value="POLY [ADP-RIBOSE] POLYMERASE"/>
    <property type="match status" value="1"/>
</dbReference>